<name>A0A0C3KNV7_PISTI</name>
<proteinExistence type="predicted"/>
<keyword evidence="2" id="KW-1185">Reference proteome</keyword>
<reference evidence="1 2" key="1">
    <citation type="submission" date="2014-04" db="EMBL/GenBank/DDBJ databases">
        <authorList>
            <consortium name="DOE Joint Genome Institute"/>
            <person name="Kuo A."/>
            <person name="Kohler A."/>
            <person name="Costa M.D."/>
            <person name="Nagy L.G."/>
            <person name="Floudas D."/>
            <person name="Copeland A."/>
            <person name="Barry K.W."/>
            <person name="Cichocki N."/>
            <person name="Veneault-Fourrey C."/>
            <person name="LaButti K."/>
            <person name="Lindquist E.A."/>
            <person name="Lipzen A."/>
            <person name="Lundell T."/>
            <person name="Morin E."/>
            <person name="Murat C."/>
            <person name="Sun H."/>
            <person name="Tunlid A."/>
            <person name="Henrissat B."/>
            <person name="Grigoriev I.V."/>
            <person name="Hibbett D.S."/>
            <person name="Martin F."/>
            <person name="Nordberg H.P."/>
            <person name="Cantor M.N."/>
            <person name="Hua S.X."/>
        </authorList>
    </citation>
    <scope>NUCLEOTIDE SEQUENCE [LARGE SCALE GENOMIC DNA]</scope>
    <source>
        <strain evidence="1 2">Marx 270</strain>
    </source>
</reference>
<evidence type="ECO:0008006" key="3">
    <source>
        <dbReference type="Google" id="ProtNLM"/>
    </source>
</evidence>
<dbReference type="Proteomes" id="UP000054217">
    <property type="component" value="Unassembled WGS sequence"/>
</dbReference>
<dbReference type="AlphaFoldDB" id="A0A0C3KNV7"/>
<dbReference type="EMBL" id="KN831950">
    <property type="protein sequence ID" value="KIO11292.1"/>
    <property type="molecule type" value="Genomic_DNA"/>
</dbReference>
<feature type="non-terminal residue" evidence="1">
    <location>
        <position position="59"/>
    </location>
</feature>
<evidence type="ECO:0000313" key="1">
    <source>
        <dbReference type="EMBL" id="KIO11292.1"/>
    </source>
</evidence>
<feature type="non-terminal residue" evidence="1">
    <location>
        <position position="1"/>
    </location>
</feature>
<sequence length="59" mass="6782">EFNVRRPGEYDGSHNGLQTWLTQVEGYLNLNRHVYTTKALKILFALMYMTKGATVSFAE</sequence>
<dbReference type="InParanoid" id="A0A0C3KNV7"/>
<accession>A0A0C3KNV7</accession>
<protein>
    <recommendedName>
        <fullName evidence="3">DDE Tnp4 domain-containing protein</fullName>
    </recommendedName>
</protein>
<organism evidence="1 2">
    <name type="scientific">Pisolithus tinctorius Marx 270</name>
    <dbReference type="NCBI Taxonomy" id="870435"/>
    <lineage>
        <taxon>Eukaryota</taxon>
        <taxon>Fungi</taxon>
        <taxon>Dikarya</taxon>
        <taxon>Basidiomycota</taxon>
        <taxon>Agaricomycotina</taxon>
        <taxon>Agaricomycetes</taxon>
        <taxon>Agaricomycetidae</taxon>
        <taxon>Boletales</taxon>
        <taxon>Sclerodermatineae</taxon>
        <taxon>Pisolithaceae</taxon>
        <taxon>Pisolithus</taxon>
    </lineage>
</organism>
<evidence type="ECO:0000313" key="2">
    <source>
        <dbReference type="Proteomes" id="UP000054217"/>
    </source>
</evidence>
<gene>
    <name evidence="1" type="ORF">M404DRAFT_92800</name>
</gene>
<reference evidence="2" key="2">
    <citation type="submission" date="2015-01" db="EMBL/GenBank/DDBJ databases">
        <title>Evolutionary Origins and Diversification of the Mycorrhizal Mutualists.</title>
        <authorList>
            <consortium name="DOE Joint Genome Institute"/>
            <consortium name="Mycorrhizal Genomics Consortium"/>
            <person name="Kohler A."/>
            <person name="Kuo A."/>
            <person name="Nagy L.G."/>
            <person name="Floudas D."/>
            <person name="Copeland A."/>
            <person name="Barry K.W."/>
            <person name="Cichocki N."/>
            <person name="Veneault-Fourrey C."/>
            <person name="LaButti K."/>
            <person name="Lindquist E.A."/>
            <person name="Lipzen A."/>
            <person name="Lundell T."/>
            <person name="Morin E."/>
            <person name="Murat C."/>
            <person name="Riley R."/>
            <person name="Ohm R."/>
            <person name="Sun H."/>
            <person name="Tunlid A."/>
            <person name="Henrissat B."/>
            <person name="Grigoriev I.V."/>
            <person name="Hibbett D.S."/>
            <person name="Martin F."/>
        </authorList>
    </citation>
    <scope>NUCLEOTIDE SEQUENCE [LARGE SCALE GENOMIC DNA]</scope>
    <source>
        <strain evidence="2">Marx 270</strain>
    </source>
</reference>
<dbReference type="HOGENOM" id="CLU_2967422_0_0_1"/>